<organism evidence="4 5">
    <name type="scientific">Lampropedia cohaerens</name>
    <dbReference type="NCBI Taxonomy" id="1610491"/>
    <lineage>
        <taxon>Bacteria</taxon>
        <taxon>Pseudomonadati</taxon>
        <taxon>Pseudomonadota</taxon>
        <taxon>Betaproteobacteria</taxon>
        <taxon>Burkholderiales</taxon>
        <taxon>Comamonadaceae</taxon>
        <taxon>Lampropedia</taxon>
    </lineage>
</organism>
<dbReference type="InterPro" id="IPR008792">
    <property type="entry name" value="PQQD"/>
</dbReference>
<evidence type="ECO:0000256" key="1">
    <source>
        <dbReference type="ARBA" id="ARBA00004886"/>
    </source>
</evidence>
<dbReference type="STRING" id="1610491.AAV94_11370"/>
<comment type="caution">
    <text evidence="4">The sequence shown here is derived from an EMBL/GenBank/DDBJ whole genome shotgun (WGS) entry which is preliminary data.</text>
</comment>
<evidence type="ECO:0000256" key="3">
    <source>
        <dbReference type="ARBA" id="ARBA00022905"/>
    </source>
</evidence>
<dbReference type="Gene3D" id="1.10.10.1150">
    <property type="entry name" value="Coenzyme PQQ synthesis protein D (PqqD)"/>
    <property type="match status" value="1"/>
</dbReference>
<reference evidence="4 5" key="1">
    <citation type="submission" date="2015-05" db="EMBL/GenBank/DDBJ databases">
        <title>Draft genome sequence of Lampropedia sp. CT6, isolated from the microbial mat of a hot water spring, located at Manikaran, India.</title>
        <authorList>
            <person name="Tripathi C."/>
            <person name="Rani P."/>
            <person name="Mahato N.K."/>
            <person name="Lal R."/>
        </authorList>
    </citation>
    <scope>NUCLEOTIDE SEQUENCE [LARGE SCALE GENOMIC DNA]</scope>
    <source>
        <strain evidence="4 5">CT6</strain>
    </source>
</reference>
<dbReference type="InterPro" id="IPR022479">
    <property type="entry name" value="PqqD_bac"/>
</dbReference>
<sequence length="97" mass="10609">MTTTSLAGDTPPPLPAMPRLKPLYRMQWEPVQNAHVLLYPEGMVKLNASAAAILALCDGSRSPQDIVAALQAQYPNADLAQDVLDWLRTAQLQGWLI</sequence>
<proteinExistence type="predicted"/>
<keyword evidence="5" id="KW-1185">Reference proteome</keyword>
<evidence type="ECO:0000256" key="2">
    <source>
        <dbReference type="ARBA" id="ARBA00011741"/>
    </source>
</evidence>
<gene>
    <name evidence="4" type="ORF">AAV94_11370</name>
</gene>
<comment type="subunit">
    <text evidence="2">Monomer. Interacts with PqqE.</text>
</comment>
<dbReference type="Proteomes" id="UP000050580">
    <property type="component" value="Unassembled WGS sequence"/>
</dbReference>
<protein>
    <recommendedName>
        <fullName evidence="6">Pyrroloquinoline quinone biosynthesis protein PqqD</fullName>
    </recommendedName>
</protein>
<dbReference type="NCBIfam" id="NF002535">
    <property type="entry name" value="PRK02079.1"/>
    <property type="match status" value="1"/>
</dbReference>
<evidence type="ECO:0008006" key="6">
    <source>
        <dbReference type="Google" id="ProtNLM"/>
    </source>
</evidence>
<dbReference type="RefSeq" id="WP_046742353.1">
    <property type="nucleotide sequence ID" value="NZ_LBNQ01000033.1"/>
</dbReference>
<accession>A0A0U1PY77</accession>
<comment type="pathway">
    <text evidence="1">Cofactor biosynthesis; pyrroloquinoline quinone biosynthesis.</text>
</comment>
<keyword evidence="3" id="KW-0884">PQQ biosynthesis</keyword>
<dbReference type="Pfam" id="PF05402">
    <property type="entry name" value="PqqD"/>
    <property type="match status" value="1"/>
</dbReference>
<dbReference type="GO" id="GO:0018189">
    <property type="term" value="P:pyrroloquinoline quinone biosynthetic process"/>
    <property type="evidence" value="ECO:0007669"/>
    <property type="project" value="UniProtKB-UniPathway"/>
</dbReference>
<dbReference type="NCBIfam" id="TIGR03859">
    <property type="entry name" value="PQQ_PqqD"/>
    <property type="match status" value="1"/>
</dbReference>
<evidence type="ECO:0000313" key="5">
    <source>
        <dbReference type="Proteomes" id="UP000050580"/>
    </source>
</evidence>
<dbReference type="OrthoDB" id="7356791at2"/>
<dbReference type="AlphaFoldDB" id="A0A0U1PY77"/>
<dbReference type="PATRIC" id="fig|1610491.3.peg.2435"/>
<name>A0A0U1PY77_9BURK</name>
<dbReference type="InterPro" id="IPR041881">
    <property type="entry name" value="PqqD_sf"/>
</dbReference>
<dbReference type="UniPathway" id="UPA00539"/>
<dbReference type="EMBL" id="LBNQ01000033">
    <property type="protein sequence ID" value="KKW67421.1"/>
    <property type="molecule type" value="Genomic_DNA"/>
</dbReference>
<evidence type="ECO:0000313" key="4">
    <source>
        <dbReference type="EMBL" id="KKW67421.1"/>
    </source>
</evidence>
<dbReference type="GO" id="GO:0048038">
    <property type="term" value="F:quinone binding"/>
    <property type="evidence" value="ECO:0007669"/>
    <property type="project" value="InterPro"/>
</dbReference>